<comment type="caution">
    <text evidence="8">The sequence shown here is derived from an EMBL/GenBank/DDBJ whole genome shotgun (WGS) entry which is preliminary data.</text>
</comment>
<feature type="domain" description="WRKY" evidence="7">
    <location>
        <begin position="261"/>
        <end position="324"/>
    </location>
</feature>
<dbReference type="Pfam" id="PF03106">
    <property type="entry name" value="WRKY"/>
    <property type="match status" value="1"/>
</dbReference>
<feature type="region of interest" description="Disordered" evidence="6">
    <location>
        <begin position="76"/>
        <end position="123"/>
    </location>
</feature>
<dbReference type="InterPro" id="IPR036576">
    <property type="entry name" value="WRKY_dom_sf"/>
</dbReference>
<evidence type="ECO:0000313" key="8">
    <source>
        <dbReference type="EMBL" id="KAH7524263.1"/>
    </source>
</evidence>
<dbReference type="GO" id="GO:0003700">
    <property type="term" value="F:DNA-binding transcription factor activity"/>
    <property type="evidence" value="ECO:0007669"/>
    <property type="project" value="InterPro"/>
</dbReference>
<dbReference type="GO" id="GO:0043565">
    <property type="term" value="F:sequence-specific DNA binding"/>
    <property type="evidence" value="ECO:0007669"/>
    <property type="project" value="InterPro"/>
</dbReference>
<evidence type="ECO:0000256" key="2">
    <source>
        <dbReference type="ARBA" id="ARBA00023015"/>
    </source>
</evidence>
<dbReference type="AlphaFoldDB" id="A0A978V8M8"/>
<evidence type="ECO:0000313" key="9">
    <source>
        <dbReference type="Proteomes" id="UP000813462"/>
    </source>
</evidence>
<dbReference type="InterPro" id="IPR044810">
    <property type="entry name" value="WRKY_plant"/>
</dbReference>
<dbReference type="SMART" id="SM00774">
    <property type="entry name" value="WRKY"/>
    <property type="match status" value="1"/>
</dbReference>
<dbReference type="Proteomes" id="UP000813462">
    <property type="component" value="Unassembled WGS sequence"/>
</dbReference>
<organism evidence="8 9">
    <name type="scientific">Ziziphus jujuba var. spinosa</name>
    <dbReference type="NCBI Taxonomy" id="714518"/>
    <lineage>
        <taxon>Eukaryota</taxon>
        <taxon>Viridiplantae</taxon>
        <taxon>Streptophyta</taxon>
        <taxon>Embryophyta</taxon>
        <taxon>Tracheophyta</taxon>
        <taxon>Spermatophyta</taxon>
        <taxon>Magnoliopsida</taxon>
        <taxon>eudicotyledons</taxon>
        <taxon>Gunneridae</taxon>
        <taxon>Pentapetalae</taxon>
        <taxon>rosids</taxon>
        <taxon>fabids</taxon>
        <taxon>Rosales</taxon>
        <taxon>Rhamnaceae</taxon>
        <taxon>Paliureae</taxon>
        <taxon>Ziziphus</taxon>
    </lineage>
</organism>
<dbReference type="InterPro" id="IPR003657">
    <property type="entry name" value="WRKY_dom"/>
</dbReference>
<evidence type="ECO:0000256" key="3">
    <source>
        <dbReference type="ARBA" id="ARBA00023125"/>
    </source>
</evidence>
<evidence type="ECO:0000256" key="5">
    <source>
        <dbReference type="ARBA" id="ARBA00023242"/>
    </source>
</evidence>
<evidence type="ECO:0000259" key="7">
    <source>
        <dbReference type="PROSITE" id="PS50811"/>
    </source>
</evidence>
<dbReference type="FunFam" id="2.20.25.80:FF:000004">
    <property type="entry name" value="WRKY transcription factor 65"/>
    <property type="match status" value="1"/>
</dbReference>
<gene>
    <name evidence="8" type="ORF">FEM48_Zijuj06G0100700</name>
</gene>
<feature type="compositionally biased region" description="Low complexity" evidence="6">
    <location>
        <begin position="84"/>
        <end position="102"/>
    </location>
</feature>
<dbReference type="GO" id="GO:0005516">
    <property type="term" value="F:calmodulin binding"/>
    <property type="evidence" value="ECO:0007669"/>
    <property type="project" value="UniProtKB-ARBA"/>
</dbReference>
<dbReference type="PROSITE" id="PS50811">
    <property type="entry name" value="WRKY"/>
    <property type="match status" value="1"/>
</dbReference>
<evidence type="ECO:0000256" key="1">
    <source>
        <dbReference type="ARBA" id="ARBA00004123"/>
    </source>
</evidence>
<dbReference type="Gene3D" id="2.20.25.80">
    <property type="entry name" value="WRKY domain"/>
    <property type="match status" value="1"/>
</dbReference>
<dbReference type="GO" id="GO:0005634">
    <property type="term" value="C:nucleus"/>
    <property type="evidence" value="ECO:0007669"/>
    <property type="project" value="UniProtKB-SubCell"/>
</dbReference>
<name>A0A978V8M8_ZIZJJ</name>
<keyword evidence="4" id="KW-0804">Transcription</keyword>
<dbReference type="EMBL" id="JAEACU010000006">
    <property type="protein sequence ID" value="KAH7524263.1"/>
    <property type="molecule type" value="Genomic_DNA"/>
</dbReference>
<evidence type="ECO:0000256" key="6">
    <source>
        <dbReference type="SAM" id="MobiDB-lite"/>
    </source>
</evidence>
<dbReference type="Pfam" id="PF10533">
    <property type="entry name" value="Plant_zn_clust"/>
    <property type="match status" value="1"/>
</dbReference>
<sequence>MAVELMFFTKMDDQKAIQEAASQGLKGMENLIRLLSHQQQTKHHLNRMDCTDLTDVTVSKFKKVISLLNRTGHARFRRGPVHTSSSSSPPSSSSSGASLSLPHQPQHLNLSSSNVPPPASIISPATAQPAHHIITPAASFVQTTQPQSMTLDFTKPNIFSSSNHKTTELEFAKESFSVSSSSSFMSSAITGDGSVSNGKQGSIFLTPAAPTVSGGKPPLSAAPFKKRCHEHDHSDDASAKFSGSGKNRVKKTIRVPAISSKIADIPPDEYSWRKYGQKPIKGSPYPRGYYKCSTMRGCPARKHVERAPDDPAMLIVTYEGEHHHLQSTALQENVAHGGVGFASSLGEREIQNLVEEAKIGNKVVREIKFNSGGQGVGQGFGLTNHVDALQINQKAINKVKVPYSP</sequence>
<keyword evidence="2" id="KW-0805">Transcription regulation</keyword>
<dbReference type="SUPFAM" id="SSF118290">
    <property type="entry name" value="WRKY DNA-binding domain"/>
    <property type="match status" value="1"/>
</dbReference>
<dbReference type="PANTHER" id="PTHR31282">
    <property type="entry name" value="WRKY TRANSCRIPTION FACTOR 21-RELATED"/>
    <property type="match status" value="1"/>
</dbReference>
<protein>
    <recommendedName>
        <fullName evidence="7">WRKY domain-containing protein</fullName>
    </recommendedName>
</protein>
<keyword evidence="3" id="KW-0238">DNA-binding</keyword>
<accession>A0A978V8M8</accession>
<comment type="subcellular location">
    <subcellularLocation>
        <location evidence="1">Nucleus</location>
    </subcellularLocation>
</comment>
<dbReference type="InterPro" id="IPR018872">
    <property type="entry name" value="Zn-cluster-dom"/>
</dbReference>
<evidence type="ECO:0000256" key="4">
    <source>
        <dbReference type="ARBA" id="ARBA00023163"/>
    </source>
</evidence>
<reference evidence="8" key="1">
    <citation type="journal article" date="2021" name="Front. Plant Sci.">
        <title>Chromosome-Scale Genome Assembly for Chinese Sour Jujube and Insights Into Its Genome Evolution and Domestication Signature.</title>
        <authorList>
            <person name="Shen L.-Y."/>
            <person name="Luo H."/>
            <person name="Wang X.-L."/>
            <person name="Wang X.-M."/>
            <person name="Qiu X.-J."/>
            <person name="Liu H."/>
            <person name="Zhou S.-S."/>
            <person name="Jia K.-H."/>
            <person name="Nie S."/>
            <person name="Bao Y.-T."/>
            <person name="Zhang R.-G."/>
            <person name="Yun Q.-Z."/>
            <person name="Chai Y.-H."/>
            <person name="Lu J.-Y."/>
            <person name="Li Y."/>
            <person name="Zhao S.-W."/>
            <person name="Mao J.-F."/>
            <person name="Jia S.-G."/>
            <person name="Mao Y.-M."/>
        </authorList>
    </citation>
    <scope>NUCLEOTIDE SEQUENCE</scope>
    <source>
        <strain evidence="8">AT0</strain>
        <tissue evidence="8">Leaf</tissue>
    </source>
</reference>
<keyword evidence="5" id="KW-0539">Nucleus</keyword>
<proteinExistence type="predicted"/>